<evidence type="ECO:0000256" key="7">
    <source>
        <dbReference type="ARBA" id="ARBA00022833"/>
    </source>
</evidence>
<evidence type="ECO:0000256" key="2">
    <source>
        <dbReference type="ARBA" id="ARBA00004496"/>
    </source>
</evidence>
<comment type="caution">
    <text evidence="14">The sequence shown here is derived from an EMBL/GenBank/DDBJ whole genome shotgun (WGS) entry which is preliminary data.</text>
</comment>
<sequence length="554" mass="62575">MAFSGHPQVVEFFRLVDNNSSVSNNSSLAAAFSRVFARLPHNLFNENRSSGSHGGSSSLIGGGISGNAAINTETFTNSNVQLKLCPTRLATMGTMSDIRALEHQTIKVPYEILNKKFRMAQKNIDREASHVQSSIAELEKMVNQSKDMIADADKDGNDNGNVSNDDHEPVTIGRINELLVGVVNKLSVLKRKSIESITDEINAANVCKRRLDHLKEYYIMNSKQQHQQQQQQQQLQNNHQQSEPSSTPHAPLLSSSSAPIITNEMDDPVIAQWKRKRMDRMLVDHCLRAGYYETAIQLAECSDIENLTNIDIFLVCKDIESSLARNETARCLAWCHENKSKLRKIKSTLEFSLRQQEFIELIRSEQRVEAVRYAQKYFSNLEDLGGISISNDLLRVMGLLAFQSTTHVEPYKSLFDLNRWQQLIQQFRQENFKLYQLTNASIFSITLQAGLSSLKTPQCYRKDGNRNNECPVCSEGLNKLASSLPCAHCSQSRLVCFITGEPMNENNQPLMLPNGYVYGEKSLRKMADENDGKVTCPRTNESFNFKAIEKVYVM</sequence>
<evidence type="ECO:0000256" key="8">
    <source>
        <dbReference type="ARBA" id="ARBA00023057"/>
    </source>
</evidence>
<evidence type="ECO:0000313" key="14">
    <source>
        <dbReference type="EMBL" id="KAH9522495.1"/>
    </source>
</evidence>
<reference evidence="14" key="2">
    <citation type="journal article" date="2022" name="Res Sq">
        <title>Comparative Genomics Reveals Insights into the Divergent Evolution of Astigmatic Mites and Household Pest Adaptations.</title>
        <authorList>
            <person name="Xiong Q."/>
            <person name="Wan A.T.-Y."/>
            <person name="Liu X.-Y."/>
            <person name="Fung C.S.-H."/>
            <person name="Xiao X."/>
            <person name="Malainual N."/>
            <person name="Hou J."/>
            <person name="Wang L."/>
            <person name="Wang M."/>
            <person name="Yang K."/>
            <person name="Cui Y."/>
            <person name="Leung E."/>
            <person name="Nong W."/>
            <person name="Shin S.-K."/>
            <person name="Au S."/>
            <person name="Jeong K.Y."/>
            <person name="Chew F.T."/>
            <person name="Hui J."/>
            <person name="Leung T.F."/>
            <person name="Tungtrongchitr A."/>
            <person name="Zhong N."/>
            <person name="Liu Z."/>
            <person name="Tsui S."/>
        </authorList>
    </citation>
    <scope>NUCLEOTIDE SEQUENCE</scope>
    <source>
        <strain evidence="14">Derf</strain>
        <tissue evidence="14">Whole organism</tissue>
    </source>
</reference>
<dbReference type="InterPro" id="IPR045098">
    <property type="entry name" value="Fyv10_fam"/>
</dbReference>
<dbReference type="GO" id="GO:0008270">
    <property type="term" value="F:zinc ion binding"/>
    <property type="evidence" value="ECO:0007669"/>
    <property type="project" value="UniProtKB-KW"/>
</dbReference>
<dbReference type="CDD" id="cd16659">
    <property type="entry name" value="RING-Ubox_Emp"/>
    <property type="match status" value="1"/>
</dbReference>
<keyword evidence="7" id="KW-0862">Zinc</keyword>
<reference evidence="14" key="1">
    <citation type="submission" date="2013-05" db="EMBL/GenBank/DDBJ databases">
        <authorList>
            <person name="Yim A.K.Y."/>
            <person name="Chan T.F."/>
            <person name="Ji K.M."/>
            <person name="Liu X.Y."/>
            <person name="Zhou J.W."/>
            <person name="Li R.Q."/>
            <person name="Yang K.Y."/>
            <person name="Li J."/>
            <person name="Li M."/>
            <person name="Law P.T.W."/>
            <person name="Wu Y.L."/>
            <person name="Cai Z.L."/>
            <person name="Qin H."/>
            <person name="Bao Y."/>
            <person name="Leung R.K.K."/>
            <person name="Ng P.K.S."/>
            <person name="Zou J."/>
            <person name="Zhong X.J."/>
            <person name="Ran P.X."/>
            <person name="Zhong N.S."/>
            <person name="Liu Z.G."/>
            <person name="Tsui S.K.W."/>
        </authorList>
    </citation>
    <scope>NUCLEOTIDE SEQUENCE</scope>
    <source>
        <strain evidence="14">Derf</strain>
        <tissue evidence="14">Whole organism</tissue>
    </source>
</reference>
<keyword evidence="4" id="KW-0963">Cytoplasm</keyword>
<dbReference type="GO" id="GO:0043249">
    <property type="term" value="P:erythrocyte maturation"/>
    <property type="evidence" value="ECO:0007669"/>
    <property type="project" value="UniProtKB-KW"/>
</dbReference>
<dbReference type="PROSITE" id="PS51867">
    <property type="entry name" value="ZF_RING_GID"/>
    <property type="match status" value="1"/>
</dbReference>
<accession>A0A922I892</accession>
<dbReference type="PANTHER" id="PTHR12170:SF2">
    <property type="entry name" value="E3 UBIQUITIN-PROTEIN TRANSFERASE MAEA"/>
    <property type="match status" value="1"/>
</dbReference>
<dbReference type="SMART" id="SM00757">
    <property type="entry name" value="CRA"/>
    <property type="match status" value="1"/>
</dbReference>
<dbReference type="InterPro" id="IPR006595">
    <property type="entry name" value="CTLH_C"/>
</dbReference>
<keyword evidence="6 10" id="KW-0863">Zinc-finger</keyword>
<evidence type="ECO:0000256" key="4">
    <source>
        <dbReference type="ARBA" id="ARBA00022490"/>
    </source>
</evidence>
<dbReference type="InterPro" id="IPR044063">
    <property type="entry name" value="ZF_RING_GID"/>
</dbReference>
<dbReference type="InterPro" id="IPR027370">
    <property type="entry name" value="Znf-RING_euk"/>
</dbReference>
<evidence type="ECO:0000256" key="3">
    <source>
        <dbReference type="ARBA" id="ARBA00014384"/>
    </source>
</evidence>
<dbReference type="SUPFAM" id="SSF57850">
    <property type="entry name" value="RING/U-box"/>
    <property type="match status" value="1"/>
</dbReference>
<evidence type="ECO:0000256" key="1">
    <source>
        <dbReference type="ARBA" id="ARBA00004109"/>
    </source>
</evidence>
<evidence type="ECO:0000259" key="13">
    <source>
        <dbReference type="PROSITE" id="PS51867"/>
    </source>
</evidence>
<comment type="subcellular location">
    <subcellularLocation>
        <location evidence="2">Cytoplasm</location>
    </subcellularLocation>
    <subcellularLocation>
        <location evidence="1">Nucleus matrix</location>
    </subcellularLocation>
</comment>
<dbReference type="PROSITE" id="PS50896">
    <property type="entry name" value="LISH"/>
    <property type="match status" value="1"/>
</dbReference>
<dbReference type="GO" id="GO:0043161">
    <property type="term" value="P:proteasome-mediated ubiquitin-dependent protein catabolic process"/>
    <property type="evidence" value="ECO:0007669"/>
    <property type="project" value="InterPro"/>
</dbReference>
<gene>
    <name evidence="14" type="ORF">DERF_006061</name>
</gene>
<dbReference type="GO" id="GO:0034657">
    <property type="term" value="C:GID complex"/>
    <property type="evidence" value="ECO:0007669"/>
    <property type="project" value="TreeGrafter"/>
</dbReference>
<name>A0A922I892_DERFA</name>
<dbReference type="PROSITE" id="PS50897">
    <property type="entry name" value="CTLH"/>
    <property type="match status" value="1"/>
</dbReference>
<keyword evidence="15" id="KW-1185">Reference proteome</keyword>
<evidence type="ECO:0000259" key="12">
    <source>
        <dbReference type="PROSITE" id="PS50897"/>
    </source>
</evidence>
<dbReference type="EMBL" id="ASGP02000002">
    <property type="protein sequence ID" value="KAH9522495.1"/>
    <property type="molecule type" value="Genomic_DNA"/>
</dbReference>
<evidence type="ECO:0000313" key="15">
    <source>
        <dbReference type="Proteomes" id="UP000790347"/>
    </source>
</evidence>
<dbReference type="InterPro" id="IPR006594">
    <property type="entry name" value="LisH"/>
</dbReference>
<dbReference type="InterPro" id="IPR013144">
    <property type="entry name" value="CRA_dom"/>
</dbReference>
<evidence type="ECO:0000256" key="9">
    <source>
        <dbReference type="ARBA" id="ARBA00029678"/>
    </source>
</evidence>
<keyword evidence="5" id="KW-0479">Metal-binding</keyword>
<dbReference type="InterPro" id="IPR024964">
    <property type="entry name" value="CTLH/CRA"/>
</dbReference>
<organism evidence="14 15">
    <name type="scientific">Dermatophagoides farinae</name>
    <name type="common">American house dust mite</name>
    <dbReference type="NCBI Taxonomy" id="6954"/>
    <lineage>
        <taxon>Eukaryota</taxon>
        <taxon>Metazoa</taxon>
        <taxon>Ecdysozoa</taxon>
        <taxon>Arthropoda</taxon>
        <taxon>Chelicerata</taxon>
        <taxon>Arachnida</taxon>
        <taxon>Acari</taxon>
        <taxon>Acariformes</taxon>
        <taxon>Sarcoptiformes</taxon>
        <taxon>Astigmata</taxon>
        <taxon>Psoroptidia</taxon>
        <taxon>Analgoidea</taxon>
        <taxon>Pyroglyphidae</taxon>
        <taxon>Dermatophagoidinae</taxon>
        <taxon>Dermatophagoides</taxon>
    </lineage>
</organism>
<evidence type="ECO:0000256" key="5">
    <source>
        <dbReference type="ARBA" id="ARBA00022723"/>
    </source>
</evidence>
<dbReference type="Pfam" id="PF10607">
    <property type="entry name" value="CTLH"/>
    <property type="match status" value="1"/>
</dbReference>
<dbReference type="GO" id="GO:0005737">
    <property type="term" value="C:cytoplasm"/>
    <property type="evidence" value="ECO:0007669"/>
    <property type="project" value="UniProtKB-SubCell"/>
</dbReference>
<evidence type="ECO:0000256" key="6">
    <source>
        <dbReference type="ARBA" id="ARBA00022771"/>
    </source>
</evidence>
<feature type="domain" description="CTLH" evidence="12">
    <location>
        <begin position="331"/>
        <end position="369"/>
    </location>
</feature>
<feature type="zinc finger region" description="RING-Gid-type" evidence="10">
    <location>
        <begin position="470"/>
        <end position="539"/>
    </location>
</feature>
<evidence type="ECO:0000256" key="11">
    <source>
        <dbReference type="SAM" id="MobiDB-lite"/>
    </source>
</evidence>
<dbReference type="GO" id="GO:0016363">
    <property type="term" value="C:nuclear matrix"/>
    <property type="evidence" value="ECO:0007669"/>
    <property type="project" value="UniProtKB-SubCell"/>
</dbReference>
<feature type="region of interest" description="Disordered" evidence="11">
    <location>
        <begin position="222"/>
        <end position="257"/>
    </location>
</feature>
<dbReference type="Pfam" id="PF13445">
    <property type="entry name" value="zf-RING_UBOX"/>
    <property type="match status" value="1"/>
</dbReference>
<feature type="domain" description="RING-Gid-type" evidence="13">
    <location>
        <begin position="470"/>
        <end position="539"/>
    </location>
</feature>
<proteinExistence type="predicted"/>
<keyword evidence="8" id="KW-0265">Erythrocyte maturation</keyword>
<feature type="compositionally biased region" description="Low complexity" evidence="11">
    <location>
        <begin position="224"/>
        <end position="257"/>
    </location>
</feature>
<dbReference type="SMART" id="SM00668">
    <property type="entry name" value="CTLH"/>
    <property type="match status" value="1"/>
</dbReference>
<evidence type="ECO:0000256" key="10">
    <source>
        <dbReference type="PROSITE-ProRule" id="PRU01215"/>
    </source>
</evidence>
<dbReference type="PANTHER" id="PTHR12170">
    <property type="entry name" value="MACROPHAGE ERYTHROBLAST ATTACHER-RELATED"/>
    <property type="match status" value="1"/>
</dbReference>
<dbReference type="GO" id="GO:0061630">
    <property type="term" value="F:ubiquitin protein ligase activity"/>
    <property type="evidence" value="ECO:0007669"/>
    <property type="project" value="InterPro"/>
</dbReference>
<dbReference type="AlphaFoldDB" id="A0A922I892"/>
<protein>
    <recommendedName>
        <fullName evidence="3">E3 ubiquitin-protein transferase MAEA</fullName>
    </recommendedName>
    <alternativeName>
        <fullName evidence="9">Macrophage erythroblast attacher</fullName>
    </alternativeName>
</protein>
<dbReference type="Proteomes" id="UP000790347">
    <property type="component" value="Unassembled WGS sequence"/>
</dbReference>